<reference evidence="6 7" key="1">
    <citation type="submission" date="2019-12" db="EMBL/GenBank/DDBJ databases">
        <title>Complete genome sequence of Algicella marina strain 9Alg 56(T) isolated from the red alga Tichocarpus crinitus.</title>
        <authorList>
            <person name="Kim S.-G."/>
            <person name="Nedashkovskaya O.I."/>
        </authorList>
    </citation>
    <scope>NUCLEOTIDE SEQUENCE [LARGE SCALE GENOMIC DNA]</scope>
    <source>
        <strain evidence="6 7">9Alg 56</strain>
    </source>
</reference>
<dbReference type="SUPFAM" id="SSF47413">
    <property type="entry name" value="lambda repressor-like DNA-binding domains"/>
    <property type="match status" value="1"/>
</dbReference>
<sequence length="365" mass="38860">MDETLAKQGSKVGSNKLKIGDLARHLGLSKGTVSRALSGYPDISEKTKERVIRAANELGYKPSSYARALSTGLARSAALVLSVSGDSVQKAYLPDILDGLSTRLGADGWTLTVATASPEEDDLAVQERLIAERKVDGFIITRTRRHDPRITALLEAEVPFVMYGRQEDMSGKPSFDYLGETAMEQAVIRLARLGHRRIGYIGARDGFYMQERRTEGYVAGLADAGLPLDMDMVRAGGMTEAEGAALAADLLAQTEPPTAIVCAMDVAALGAYRAVEALGLRVGHEVSLMAYDGIAEGAYARPGLTTYAVDGRAAGQALADLLLRRIAGEAPDRLQETGEARLIARGSDRAPALTSAELAVRIAGR</sequence>
<keyword evidence="1" id="KW-0678">Repressor</keyword>
<feature type="domain" description="HTH lacI-type" evidence="5">
    <location>
        <begin position="17"/>
        <end position="71"/>
    </location>
</feature>
<accession>A0A6P1T4L2</accession>
<dbReference type="InterPro" id="IPR010982">
    <property type="entry name" value="Lambda_DNA-bd_dom_sf"/>
</dbReference>
<dbReference type="Gene3D" id="1.10.260.40">
    <property type="entry name" value="lambda repressor-like DNA-binding domains"/>
    <property type="match status" value="1"/>
</dbReference>
<evidence type="ECO:0000313" key="7">
    <source>
        <dbReference type="Proteomes" id="UP000464495"/>
    </source>
</evidence>
<name>A0A6P1T4L2_9RHOB</name>
<dbReference type="CDD" id="cd01392">
    <property type="entry name" value="HTH_LacI"/>
    <property type="match status" value="1"/>
</dbReference>
<dbReference type="InterPro" id="IPR001761">
    <property type="entry name" value="Peripla_BP/Lac1_sug-bd_dom"/>
</dbReference>
<evidence type="ECO:0000256" key="2">
    <source>
        <dbReference type="ARBA" id="ARBA00023015"/>
    </source>
</evidence>
<evidence type="ECO:0000256" key="4">
    <source>
        <dbReference type="ARBA" id="ARBA00023163"/>
    </source>
</evidence>
<dbReference type="Proteomes" id="UP000464495">
    <property type="component" value="Chromosome"/>
</dbReference>
<dbReference type="PANTHER" id="PTHR30146:SF148">
    <property type="entry name" value="HTH-TYPE TRANSCRIPTIONAL REPRESSOR PURR-RELATED"/>
    <property type="match status" value="1"/>
</dbReference>
<protein>
    <submittedName>
        <fullName evidence="6">LacI family DNA-binding transcriptional regulator</fullName>
    </submittedName>
</protein>
<dbReference type="AlphaFoldDB" id="A0A6P1T4L2"/>
<dbReference type="InterPro" id="IPR000843">
    <property type="entry name" value="HTH_LacI"/>
</dbReference>
<keyword evidence="7" id="KW-1185">Reference proteome</keyword>
<organism evidence="6 7">
    <name type="scientific">Algicella marina</name>
    <dbReference type="NCBI Taxonomy" id="2683284"/>
    <lineage>
        <taxon>Bacteria</taxon>
        <taxon>Pseudomonadati</taxon>
        <taxon>Pseudomonadota</taxon>
        <taxon>Alphaproteobacteria</taxon>
        <taxon>Rhodobacterales</taxon>
        <taxon>Paracoccaceae</taxon>
        <taxon>Algicella</taxon>
    </lineage>
</organism>
<dbReference type="SMART" id="SM00354">
    <property type="entry name" value="HTH_LACI"/>
    <property type="match status" value="1"/>
</dbReference>
<dbReference type="Gene3D" id="3.40.50.2300">
    <property type="match status" value="2"/>
</dbReference>
<dbReference type="GO" id="GO:0000976">
    <property type="term" value="F:transcription cis-regulatory region binding"/>
    <property type="evidence" value="ECO:0007669"/>
    <property type="project" value="TreeGrafter"/>
</dbReference>
<keyword evidence="4" id="KW-0804">Transcription</keyword>
<dbReference type="SUPFAM" id="SSF53822">
    <property type="entry name" value="Periplasmic binding protein-like I"/>
    <property type="match status" value="1"/>
</dbReference>
<gene>
    <name evidence="6" type="ORF">GO499_18040</name>
</gene>
<evidence type="ECO:0000259" key="5">
    <source>
        <dbReference type="PROSITE" id="PS50932"/>
    </source>
</evidence>
<dbReference type="GO" id="GO:0003700">
    <property type="term" value="F:DNA-binding transcription factor activity"/>
    <property type="evidence" value="ECO:0007669"/>
    <property type="project" value="TreeGrafter"/>
</dbReference>
<dbReference type="Pfam" id="PF00532">
    <property type="entry name" value="Peripla_BP_1"/>
    <property type="match status" value="1"/>
</dbReference>
<keyword evidence="3 6" id="KW-0238">DNA-binding</keyword>
<dbReference type="RefSeq" id="WP_161863489.1">
    <property type="nucleotide sequence ID" value="NZ_CP046620.1"/>
</dbReference>
<evidence type="ECO:0000256" key="1">
    <source>
        <dbReference type="ARBA" id="ARBA00022491"/>
    </source>
</evidence>
<dbReference type="KEGG" id="amaq:GO499_18040"/>
<dbReference type="Pfam" id="PF00356">
    <property type="entry name" value="LacI"/>
    <property type="match status" value="1"/>
</dbReference>
<dbReference type="PROSITE" id="PS50932">
    <property type="entry name" value="HTH_LACI_2"/>
    <property type="match status" value="1"/>
</dbReference>
<keyword evidence="2" id="KW-0805">Transcription regulation</keyword>
<dbReference type="InterPro" id="IPR028082">
    <property type="entry name" value="Peripla_BP_I"/>
</dbReference>
<evidence type="ECO:0000256" key="3">
    <source>
        <dbReference type="ARBA" id="ARBA00023125"/>
    </source>
</evidence>
<dbReference type="PANTHER" id="PTHR30146">
    <property type="entry name" value="LACI-RELATED TRANSCRIPTIONAL REPRESSOR"/>
    <property type="match status" value="1"/>
</dbReference>
<proteinExistence type="predicted"/>
<evidence type="ECO:0000313" key="6">
    <source>
        <dbReference type="EMBL" id="QHQ36947.1"/>
    </source>
</evidence>
<dbReference type="EMBL" id="CP046620">
    <property type="protein sequence ID" value="QHQ36947.1"/>
    <property type="molecule type" value="Genomic_DNA"/>
</dbReference>